<dbReference type="EnsemblMetazoa" id="XM_016916914">
    <property type="protein sequence ID" value="XP_016772403"/>
    <property type="gene ID" value="LOC107965657"/>
</dbReference>
<reference evidence="9" key="2">
    <citation type="submission" date="2025-04" db="UniProtKB">
        <authorList>
            <consortium name="RefSeq"/>
        </authorList>
    </citation>
    <scope>IDENTIFICATION</scope>
    <source>
        <strain evidence="9">DH4</strain>
        <tissue evidence="9">Whole body</tissue>
    </source>
</reference>
<keyword evidence="2 4" id="KW-0863">Zinc-finger</keyword>
<dbReference type="OrthoDB" id="3176171at2759"/>
<evidence type="ECO:0000256" key="2">
    <source>
        <dbReference type="ARBA" id="ARBA00022771"/>
    </source>
</evidence>
<evidence type="ECO:0000256" key="1">
    <source>
        <dbReference type="ARBA" id="ARBA00022723"/>
    </source>
</evidence>
<dbReference type="KEGG" id="ame:107965657"/>
<feature type="domain" description="C2HC/C3H-type" evidence="6">
    <location>
        <begin position="447"/>
        <end position="473"/>
    </location>
</feature>
<keyword evidence="8" id="KW-1185">Reference proteome</keyword>
<gene>
    <name evidence="9" type="primary">LOC107965657</name>
</gene>
<feature type="region of interest" description="Disordered" evidence="5">
    <location>
        <begin position="204"/>
        <end position="262"/>
    </location>
</feature>
<dbReference type="PROSITE" id="PS52027">
    <property type="entry name" value="ZF_C2HC_C3H"/>
    <property type="match status" value="1"/>
</dbReference>
<evidence type="ECO:0000313" key="9">
    <source>
        <dbReference type="RefSeq" id="XP_016772403.2"/>
    </source>
</evidence>
<dbReference type="InterPro" id="IPR049899">
    <property type="entry name" value="Znf_C2HC_C3H"/>
</dbReference>
<dbReference type="Proteomes" id="UP000005203">
    <property type="component" value="Linkage group LG16"/>
</dbReference>
<evidence type="ECO:0000256" key="3">
    <source>
        <dbReference type="ARBA" id="ARBA00022833"/>
    </source>
</evidence>
<evidence type="ECO:0000259" key="6">
    <source>
        <dbReference type="PROSITE" id="PS52027"/>
    </source>
</evidence>
<proteinExistence type="predicted"/>
<name>A0A7M7IMN0_APIME</name>
<dbReference type="GO" id="GO:0008270">
    <property type="term" value="F:zinc ion binding"/>
    <property type="evidence" value="ECO:0007669"/>
    <property type="project" value="UniProtKB-KW"/>
</dbReference>
<reference evidence="7" key="1">
    <citation type="submission" date="2021-01" db="UniProtKB">
        <authorList>
            <consortium name="EnsemblMetazoa"/>
        </authorList>
    </citation>
    <scope>IDENTIFICATION</scope>
    <source>
        <strain evidence="7">DH4</strain>
    </source>
</reference>
<keyword evidence="3" id="KW-0862">Zinc</keyword>
<accession>A0A7M7IMN0</accession>
<feature type="compositionally biased region" description="Polar residues" evidence="5">
    <location>
        <begin position="237"/>
        <end position="247"/>
    </location>
</feature>
<dbReference type="AlphaFoldDB" id="A0A7M7IMN0"/>
<evidence type="ECO:0000256" key="4">
    <source>
        <dbReference type="PROSITE-ProRule" id="PRU01371"/>
    </source>
</evidence>
<dbReference type="RefSeq" id="XP_016772403.2">
    <property type="nucleotide sequence ID" value="XM_016916914.2"/>
</dbReference>
<dbReference type="GeneID" id="107965657"/>
<dbReference type="Gene3D" id="3.30.160.60">
    <property type="entry name" value="Classic Zinc Finger"/>
    <property type="match status" value="1"/>
</dbReference>
<feature type="compositionally biased region" description="Basic and acidic residues" evidence="5">
    <location>
        <begin position="204"/>
        <end position="227"/>
    </location>
</feature>
<dbReference type="Pfam" id="PF13913">
    <property type="entry name" value="zf-C2HC_2"/>
    <property type="match status" value="1"/>
</dbReference>
<keyword evidence="1" id="KW-0479">Metal-binding</keyword>
<protein>
    <submittedName>
        <fullName evidence="9">Origin recognition complex subunit 1 isoform X1</fullName>
    </submittedName>
</protein>
<evidence type="ECO:0000313" key="7">
    <source>
        <dbReference type="EnsemblMetazoa" id="XP_016772403"/>
    </source>
</evidence>
<organism evidence="7">
    <name type="scientific">Apis mellifera</name>
    <name type="common">Honeybee</name>
    <dbReference type="NCBI Taxonomy" id="7460"/>
    <lineage>
        <taxon>Eukaryota</taxon>
        <taxon>Metazoa</taxon>
        <taxon>Ecdysozoa</taxon>
        <taxon>Arthropoda</taxon>
        <taxon>Hexapoda</taxon>
        <taxon>Insecta</taxon>
        <taxon>Pterygota</taxon>
        <taxon>Neoptera</taxon>
        <taxon>Endopterygota</taxon>
        <taxon>Hymenoptera</taxon>
        <taxon>Apocrita</taxon>
        <taxon>Aculeata</taxon>
        <taxon>Apoidea</taxon>
        <taxon>Anthophila</taxon>
        <taxon>Apidae</taxon>
        <taxon>Apis</taxon>
    </lineage>
</organism>
<accession>A0A8B7KRZ2</accession>
<feature type="compositionally biased region" description="Basic and acidic residues" evidence="5">
    <location>
        <begin position="252"/>
        <end position="262"/>
    </location>
</feature>
<evidence type="ECO:0000313" key="8">
    <source>
        <dbReference type="Proteomes" id="UP000005203"/>
    </source>
</evidence>
<sequence>MSQIIEIKTEKKNVATQTREIDTMLEIARLQEQVKLLTIEINHLRKYSLENCSMIQTPEKNSTNILESPIDNETLQKNSQSEKIEKKNSKIILRGCNCKGKCSSKICGCVKKNNQCQEWCKCNNDICQNQEHKDEDQNKENLKHNKSYEHIENQQIINKNTSHINEHKSLFSPNITIQEVAFNIDQYKPPALYFGGPKELKFVSDEEEQKEKKNEKLKKMENKNDKKNPKKVRTRKNNINNSENMQRSKSISNEKKQEENNIEIRKRTLRSCTSNEIQINKDFKHVKKQTSNYVQNVMNDMVTLRHKKKRAEDKNTKKTINNTDTSKEEVTPFSVEDMKEISSNKTNEIPNLFVEEINSHEIDICNENKSHDKDNDNDNDFNPMKPKHEIPRTPIHSPNQNMTISCNTSDTSLVISTNSTIKEQEQEYQDPVEFSYAQVNWEEYQSQLITCNKCKRKFHPLRIKKHESCCKKL</sequence>
<evidence type="ECO:0000256" key="5">
    <source>
        <dbReference type="SAM" id="MobiDB-lite"/>
    </source>
</evidence>